<dbReference type="AlphaFoldDB" id="A0A412G457"/>
<gene>
    <name evidence="1" type="ORF">DWY25_04435</name>
</gene>
<dbReference type="GeneID" id="83014650"/>
<organism evidence="1 2">
    <name type="scientific">Holdemania filiformis</name>
    <dbReference type="NCBI Taxonomy" id="61171"/>
    <lineage>
        <taxon>Bacteria</taxon>
        <taxon>Bacillati</taxon>
        <taxon>Bacillota</taxon>
        <taxon>Erysipelotrichia</taxon>
        <taxon>Erysipelotrichales</taxon>
        <taxon>Erysipelotrichaceae</taxon>
        <taxon>Holdemania</taxon>
    </lineage>
</organism>
<sequence length="93" mass="10646">MTRVEEQLWQREQDFLYGAGCQMESEFDLTYECDCGHSCEAGDEHKVNGESLCPDCYSKFVENLSKKCSQIIQAKFTQEELGIMYEEGILGDV</sequence>
<protein>
    <submittedName>
        <fullName evidence="1">Uncharacterized protein</fullName>
    </submittedName>
</protein>
<evidence type="ECO:0000313" key="1">
    <source>
        <dbReference type="EMBL" id="RGR75489.1"/>
    </source>
</evidence>
<reference evidence="1 2" key="1">
    <citation type="submission" date="2018-08" db="EMBL/GenBank/DDBJ databases">
        <title>A genome reference for cultivated species of the human gut microbiota.</title>
        <authorList>
            <person name="Zou Y."/>
            <person name="Xue W."/>
            <person name="Luo G."/>
        </authorList>
    </citation>
    <scope>NUCLEOTIDE SEQUENCE [LARGE SCALE GENOMIC DNA]</scope>
    <source>
        <strain evidence="1 2">AF24-29</strain>
    </source>
</reference>
<comment type="caution">
    <text evidence="1">The sequence shown here is derived from an EMBL/GenBank/DDBJ whole genome shotgun (WGS) entry which is preliminary data.</text>
</comment>
<proteinExistence type="predicted"/>
<evidence type="ECO:0000313" key="2">
    <source>
        <dbReference type="Proteomes" id="UP000284178"/>
    </source>
</evidence>
<keyword evidence="2" id="KW-1185">Reference proteome</keyword>
<accession>A0A412G457</accession>
<name>A0A412G457_9FIRM</name>
<dbReference type="RefSeq" id="WP_117894211.1">
    <property type="nucleotide sequence ID" value="NZ_CABJCV010000004.1"/>
</dbReference>
<dbReference type="EMBL" id="QRUP01000004">
    <property type="protein sequence ID" value="RGR75489.1"/>
    <property type="molecule type" value="Genomic_DNA"/>
</dbReference>
<dbReference type="Proteomes" id="UP000284178">
    <property type="component" value="Unassembled WGS sequence"/>
</dbReference>